<dbReference type="KEGG" id="gsl:Gasu_12470"/>
<accession>M2W6Y8</accession>
<keyword evidence="3" id="KW-1185">Reference proteome</keyword>
<protein>
    <submittedName>
        <fullName evidence="2">Uncharacterized protein</fullName>
    </submittedName>
</protein>
<dbReference type="OrthoDB" id="9984778at2759"/>
<dbReference type="EMBL" id="KB454491">
    <property type="protein sequence ID" value="EME31576.1"/>
    <property type="molecule type" value="Genomic_DNA"/>
</dbReference>
<keyword evidence="1" id="KW-1133">Transmembrane helix</keyword>
<dbReference type="RefSeq" id="XP_005708096.1">
    <property type="nucleotide sequence ID" value="XM_005708039.1"/>
</dbReference>
<keyword evidence="1" id="KW-0812">Transmembrane</keyword>
<dbReference type="AlphaFoldDB" id="M2W6Y8"/>
<organism evidence="2 3">
    <name type="scientific">Galdieria sulphuraria</name>
    <name type="common">Red alga</name>
    <dbReference type="NCBI Taxonomy" id="130081"/>
    <lineage>
        <taxon>Eukaryota</taxon>
        <taxon>Rhodophyta</taxon>
        <taxon>Bangiophyceae</taxon>
        <taxon>Galdieriales</taxon>
        <taxon>Galdieriaceae</taxon>
        <taxon>Galdieria</taxon>
    </lineage>
</organism>
<feature type="transmembrane region" description="Helical" evidence="1">
    <location>
        <begin position="6"/>
        <end position="26"/>
    </location>
</feature>
<sequence length="251" mass="28333">MDISAIITVVVWISVMILICGAFAGLRRNSCCVSRRLRVSRQTATSEREVTTGDIPYNSPPFVYLYNVSPTRLDTVAPELIYGSEESFLKQKPQLKALVTKRYFAKQLTEQEEKEEVFSNHRDKTAVSWGEPRTSSPSTEKVVLEEELKGRSVYDQDMCVSKPSLNDLVLNESEDKALRAFGELLESQTMCVICLEDFEKGCFVRIGSQSQCTALYARNMCLWSQNTVMKVEDMGIGRFSKGPTSFILVTF</sequence>
<dbReference type="Gramene" id="EME31576">
    <property type="protein sequence ID" value="EME31576"/>
    <property type="gene ID" value="Gasu_12470"/>
</dbReference>
<dbReference type="GeneID" id="17090211"/>
<dbReference type="Proteomes" id="UP000030680">
    <property type="component" value="Unassembled WGS sequence"/>
</dbReference>
<reference evidence="3" key="1">
    <citation type="journal article" date="2013" name="Science">
        <title>Gene transfer from bacteria and archaea facilitated evolution of an extremophilic eukaryote.</title>
        <authorList>
            <person name="Schonknecht G."/>
            <person name="Chen W.H."/>
            <person name="Ternes C.M."/>
            <person name="Barbier G.G."/>
            <person name="Shrestha R.P."/>
            <person name="Stanke M."/>
            <person name="Brautigam A."/>
            <person name="Baker B.J."/>
            <person name="Banfield J.F."/>
            <person name="Garavito R.M."/>
            <person name="Carr K."/>
            <person name="Wilkerson C."/>
            <person name="Rensing S.A."/>
            <person name="Gagneul D."/>
            <person name="Dickenson N.E."/>
            <person name="Oesterhelt C."/>
            <person name="Lercher M.J."/>
            <person name="Weber A.P."/>
        </authorList>
    </citation>
    <scope>NUCLEOTIDE SEQUENCE [LARGE SCALE GENOMIC DNA]</scope>
    <source>
        <strain evidence="3">074W</strain>
    </source>
</reference>
<gene>
    <name evidence="2" type="ORF">Gasu_12470</name>
</gene>
<proteinExistence type="predicted"/>
<evidence type="ECO:0000256" key="1">
    <source>
        <dbReference type="SAM" id="Phobius"/>
    </source>
</evidence>
<evidence type="ECO:0000313" key="3">
    <source>
        <dbReference type="Proteomes" id="UP000030680"/>
    </source>
</evidence>
<keyword evidence="1" id="KW-0472">Membrane</keyword>
<evidence type="ECO:0000313" key="2">
    <source>
        <dbReference type="EMBL" id="EME31576.1"/>
    </source>
</evidence>
<name>M2W6Y8_GALSU</name>